<reference evidence="1 2" key="1">
    <citation type="journal article" date="2020" name="Harmful Algae">
        <title>Molecular and morphological characterization of a novel dihydroanatoxin-a producing Microcoleus species (cyanobacteria) from the Russian River, California, USA.</title>
        <authorList>
            <person name="Conklin K.Y."/>
            <person name="Stancheva R."/>
            <person name="Otten T.G."/>
            <person name="Fadness R."/>
            <person name="Boyer G.L."/>
            <person name="Read B."/>
            <person name="Zhang X."/>
            <person name="Sheath R.G."/>
        </authorList>
    </citation>
    <scope>NUCLEOTIDE SEQUENCE [LARGE SCALE GENOMIC DNA]</scope>
    <source>
        <strain evidence="1 2">PTRS2</strain>
    </source>
</reference>
<keyword evidence="2" id="KW-1185">Reference proteome</keyword>
<dbReference type="NCBIfam" id="NF047399">
    <property type="entry name" value="BrnA_antitoxin_add"/>
    <property type="match status" value="1"/>
</dbReference>
<organism evidence="1 2">
    <name type="scientific">Microcoleus anatoxicus PTRS2</name>
    <dbReference type="NCBI Taxonomy" id="2705321"/>
    <lineage>
        <taxon>Bacteria</taxon>
        <taxon>Bacillati</taxon>
        <taxon>Cyanobacteriota</taxon>
        <taxon>Cyanophyceae</taxon>
        <taxon>Oscillatoriophycideae</taxon>
        <taxon>Oscillatoriales</taxon>
        <taxon>Microcoleaceae</taxon>
        <taxon>Microcoleus</taxon>
        <taxon>Microcoleus anatoxicus</taxon>
    </lineage>
</organism>
<evidence type="ECO:0000313" key="2">
    <source>
        <dbReference type="Proteomes" id="UP001384579"/>
    </source>
</evidence>
<comment type="caution">
    <text evidence="1">The sequence shown here is derived from an EMBL/GenBank/DDBJ whole genome shotgun (WGS) entry which is preliminary data.</text>
</comment>
<proteinExistence type="predicted"/>
<sequence length="81" mass="9658">MKAKELDEKFDNNENVLEYFDLTNIRRPGWENQELNIEFPKWMIQAIEREARRLGVNSESLIKVWIGERLEKHLAVAVTDE</sequence>
<dbReference type="RefSeq" id="WP_340519539.1">
    <property type="nucleotide sequence ID" value="NZ_JBBLXS010000134.1"/>
</dbReference>
<protein>
    <submittedName>
        <fullName evidence="1">CopG family transcriptional regulator</fullName>
    </submittedName>
</protein>
<evidence type="ECO:0000313" key="1">
    <source>
        <dbReference type="EMBL" id="MEK0185616.1"/>
    </source>
</evidence>
<gene>
    <name evidence="1" type="ORF">WMG39_12280</name>
</gene>
<accession>A0ABU8YMV7</accession>
<name>A0ABU8YMV7_9CYAN</name>
<dbReference type="Proteomes" id="UP001384579">
    <property type="component" value="Unassembled WGS sequence"/>
</dbReference>
<dbReference type="EMBL" id="JBBLXS010000134">
    <property type="protein sequence ID" value="MEK0185616.1"/>
    <property type="molecule type" value="Genomic_DNA"/>
</dbReference>